<feature type="signal peptide" evidence="1">
    <location>
        <begin position="1"/>
        <end position="36"/>
    </location>
</feature>
<dbReference type="EMBL" id="CP000390">
    <property type="protein sequence ID" value="ABG63465.1"/>
    <property type="molecule type" value="Genomic_DNA"/>
</dbReference>
<protein>
    <recommendedName>
        <fullName evidence="3">Antifreeze protein, type I</fullName>
    </recommendedName>
</protein>
<evidence type="ECO:0008006" key="3">
    <source>
        <dbReference type="Google" id="ProtNLM"/>
    </source>
</evidence>
<sequence length="125" mass="14074" precursor="true">MPRIMESLMFRKIKIAALSAIVGLGALASMPAAAHADGIYFSFGGGDARAGIYIRDHDRRDRHRPRRARSCSPRDAVQKAYRMGLRDVRVQRANRNTIRVTGRTRYDRGSIVFARAPHCPVIRAR</sequence>
<organism evidence="2">
    <name type="scientific">Chelativorans sp. (strain BNC1)</name>
    <dbReference type="NCBI Taxonomy" id="266779"/>
    <lineage>
        <taxon>Bacteria</taxon>
        <taxon>Pseudomonadati</taxon>
        <taxon>Pseudomonadota</taxon>
        <taxon>Alphaproteobacteria</taxon>
        <taxon>Hyphomicrobiales</taxon>
        <taxon>Phyllobacteriaceae</taxon>
        <taxon>Chelativorans</taxon>
    </lineage>
</organism>
<proteinExistence type="predicted"/>
<evidence type="ECO:0000313" key="2">
    <source>
        <dbReference type="EMBL" id="ABG63465.1"/>
    </source>
</evidence>
<feature type="chain" id="PRO_5004180053" description="Antifreeze protein, type I" evidence="1">
    <location>
        <begin position="37"/>
        <end position="125"/>
    </location>
</feature>
<dbReference type="eggNOG" id="ENOG5031BPD">
    <property type="taxonomic scope" value="Bacteria"/>
</dbReference>
<reference evidence="2" key="1">
    <citation type="submission" date="2006-06" db="EMBL/GenBank/DDBJ databases">
        <title>Complete sequence of chromosome of Chelativorans sp. BNC1.</title>
        <authorList>
            <consortium name="US DOE Joint Genome Institute"/>
            <person name="Copeland A."/>
            <person name="Lucas S."/>
            <person name="Lapidus A."/>
            <person name="Barry K."/>
            <person name="Detter J.C."/>
            <person name="Glavina del Rio T."/>
            <person name="Hammon N."/>
            <person name="Israni S."/>
            <person name="Dalin E."/>
            <person name="Tice H."/>
            <person name="Pitluck S."/>
            <person name="Chertkov O."/>
            <person name="Brettin T."/>
            <person name="Bruce D."/>
            <person name="Han C."/>
            <person name="Tapia R."/>
            <person name="Gilna P."/>
            <person name="Schmutz J."/>
            <person name="Larimer F."/>
            <person name="Land M."/>
            <person name="Hauser L."/>
            <person name="Kyrpides N."/>
            <person name="Mikhailova N."/>
            <person name="Richardson P."/>
        </authorList>
    </citation>
    <scope>NUCLEOTIDE SEQUENCE</scope>
    <source>
        <strain evidence="2">BNC1</strain>
    </source>
</reference>
<accession>Q11GL0</accession>
<dbReference type="STRING" id="266779.Meso_2072"/>
<evidence type="ECO:0000256" key="1">
    <source>
        <dbReference type="SAM" id="SignalP"/>
    </source>
</evidence>
<dbReference type="AlphaFoldDB" id="Q11GL0"/>
<keyword evidence="1" id="KW-0732">Signal</keyword>
<gene>
    <name evidence="2" type="ordered locus">Meso_2072</name>
</gene>
<dbReference type="KEGG" id="mes:Meso_2072"/>
<name>Q11GL0_CHESB</name>
<dbReference type="HOGENOM" id="CLU_133222_1_1_5"/>